<proteinExistence type="predicted"/>
<organism evidence="1 2">
    <name type="scientific">Moorena producens PAL-8-15-08-1</name>
    <dbReference type="NCBI Taxonomy" id="1458985"/>
    <lineage>
        <taxon>Bacteria</taxon>
        <taxon>Bacillati</taxon>
        <taxon>Cyanobacteriota</taxon>
        <taxon>Cyanophyceae</taxon>
        <taxon>Coleofasciculales</taxon>
        <taxon>Coleofasciculaceae</taxon>
        <taxon>Moorena</taxon>
    </lineage>
</organism>
<dbReference type="OrthoDB" id="159541at2"/>
<evidence type="ECO:0000313" key="2">
    <source>
        <dbReference type="Proteomes" id="UP000177870"/>
    </source>
</evidence>
<dbReference type="KEGG" id="mpro:BJP34_02225"/>
<accession>A0A1D8TLC4</accession>
<evidence type="ECO:0000313" key="1">
    <source>
        <dbReference type="EMBL" id="AOW98419.1"/>
    </source>
</evidence>
<gene>
    <name evidence="1" type="ORF">BJP34_02225</name>
</gene>
<dbReference type="STRING" id="1458985.BJP34_02225"/>
<dbReference type="RefSeq" id="WP_008189230.1">
    <property type="nucleotide sequence ID" value="NZ_CP017599.1"/>
</dbReference>
<protein>
    <submittedName>
        <fullName evidence="1">Uncharacterized protein</fullName>
    </submittedName>
</protein>
<dbReference type="EMBL" id="CP017599">
    <property type="protein sequence ID" value="AOW98419.1"/>
    <property type="molecule type" value="Genomic_DNA"/>
</dbReference>
<reference evidence="2" key="1">
    <citation type="submission" date="2016-10" db="EMBL/GenBank/DDBJ databases">
        <title>Comparative genomics uncovers the prolific and rare metabolic potential of the cyanobacterial genus Moorea.</title>
        <authorList>
            <person name="Leao T."/>
            <person name="Castelao G."/>
            <person name="Korobeynikov A."/>
            <person name="Monroe E.A."/>
            <person name="Podell S."/>
            <person name="Glukhov E."/>
            <person name="Allen E."/>
            <person name="Gerwick W.H."/>
            <person name="Gerwick L."/>
        </authorList>
    </citation>
    <scope>NUCLEOTIDE SEQUENCE [LARGE SCALE GENOMIC DNA]</scope>
    <source>
        <strain evidence="2">PAL-8-15-08-1</strain>
    </source>
</reference>
<name>A0A1D8TLC4_9CYAN</name>
<sequence>MNSISTTITLQIPDFLYQRLVNTAQATERSLEAVMLHALQIGSPPNWSDVPEEFQADLAALDRLEDQALWPIAQSKKTPEEMERHYWLLAQNQERSLTDAEQIELEQLKISADRFMLRKAHAAALLKWRGYPVPQSIV</sequence>
<dbReference type="AlphaFoldDB" id="A0A1D8TLC4"/>
<dbReference type="Proteomes" id="UP000177870">
    <property type="component" value="Chromosome"/>
</dbReference>